<keyword evidence="10" id="KW-1185">Reference proteome</keyword>
<dbReference type="OrthoDB" id="1091354at2"/>
<evidence type="ECO:0000313" key="8">
    <source>
        <dbReference type="Proteomes" id="UP000283538"/>
    </source>
</evidence>
<dbReference type="EMBL" id="RCXL01000028">
    <property type="protein sequence ID" value="RYT70351.1"/>
    <property type="molecule type" value="Genomic_DNA"/>
</dbReference>
<dbReference type="STRING" id="483216.BACEGG_03221"/>
<evidence type="ECO:0000313" key="2">
    <source>
        <dbReference type="EMBL" id="NME85145.1"/>
    </source>
</evidence>
<evidence type="ECO:0000313" key="10">
    <source>
        <dbReference type="Proteomes" id="UP000335496"/>
    </source>
</evidence>
<evidence type="ECO:0000313" key="4">
    <source>
        <dbReference type="EMBL" id="RHF08951.1"/>
    </source>
</evidence>
<proteinExistence type="predicted"/>
<evidence type="ECO:0000313" key="5">
    <source>
        <dbReference type="EMBL" id="RYT70351.1"/>
    </source>
</evidence>
<dbReference type="Proteomes" id="UP000254424">
    <property type="component" value="Unassembled WGS sequence"/>
</dbReference>
<dbReference type="KEGG" id="beg:INE88_01866"/>
<evidence type="ECO:0000313" key="1">
    <source>
        <dbReference type="EMBL" id="KAA5270895.1"/>
    </source>
</evidence>
<reference evidence="2 11" key="5">
    <citation type="submission" date="2020-04" db="EMBL/GenBank/DDBJ databases">
        <authorList>
            <person name="Hitch T.C.A."/>
            <person name="Wylensek D."/>
            <person name="Clavel T."/>
        </authorList>
    </citation>
    <scope>NUCLEOTIDE SEQUENCE [LARGE SCALE GENOMIC DNA]</scope>
    <source>
        <strain evidence="2 11">WCA3-601-WT-5E</strain>
    </source>
</reference>
<accession>A0A380Z7Z3</accession>
<evidence type="ECO:0000313" key="11">
    <source>
        <dbReference type="Proteomes" id="UP000520291"/>
    </source>
</evidence>
<dbReference type="Proteomes" id="UP000283538">
    <property type="component" value="Unassembled WGS sequence"/>
</dbReference>
<reference evidence="1 10" key="3">
    <citation type="journal article" date="2019" name="Nat. Med.">
        <title>A library of human gut bacterial isolates paired with longitudinal multiomics data enables mechanistic microbiome research.</title>
        <authorList>
            <person name="Poyet M."/>
            <person name="Groussin M."/>
            <person name="Gibbons S.M."/>
            <person name="Avila-Pacheco J."/>
            <person name="Jiang X."/>
            <person name="Kearney S.M."/>
            <person name="Perrotta A.R."/>
            <person name="Berdy B."/>
            <person name="Zhao S."/>
            <person name="Lieberman T.D."/>
            <person name="Swanson P.K."/>
            <person name="Smith M."/>
            <person name="Roesemann S."/>
            <person name="Alexander J.E."/>
            <person name="Rich S.A."/>
            <person name="Livny J."/>
            <person name="Vlamakis H."/>
            <person name="Clish C."/>
            <person name="Bullock K."/>
            <person name="Deik A."/>
            <person name="Scott J."/>
            <person name="Pierce K.A."/>
            <person name="Xavier R.J."/>
            <person name="Alm E.J."/>
        </authorList>
    </citation>
    <scope>NUCLEOTIDE SEQUENCE [LARGE SCALE GENOMIC DNA]</scope>
    <source>
        <strain evidence="1 10">BIOML-A1</strain>
    </source>
</reference>
<reference evidence="3" key="6">
    <citation type="journal article" date="2021" name="PLoS Genet.">
        <title>Mobile Type VI secretion system loci of the gut Bacteroidales display extensive intra-ecosystem transfer, multi-species spread and geographical clustering.</title>
        <authorList>
            <person name="Garcia-Bayona L."/>
            <person name="Coyne M.J."/>
            <person name="Comstock L.E."/>
        </authorList>
    </citation>
    <scope>NUCLEOTIDE SEQUENCE</scope>
    <source>
        <strain evidence="3">CL11T00C20</strain>
    </source>
</reference>
<reference evidence="5 9" key="4">
    <citation type="journal article" date="2019" name="Science, e1252229">
        <title>Invertible promoters mediate bacterial phase variation, antibiotic resistance, and host adaptation in the gut.</title>
        <authorList>
            <person name="Jiang X."/>
            <person name="Hall A.B."/>
            <person name="Arthur T.D."/>
            <person name="Plichta D.R."/>
            <person name="Covington C.T."/>
            <person name="Poyet M."/>
            <person name="Crothers J."/>
            <person name="Moses P.L."/>
            <person name="Tolonen A.C."/>
            <person name="Vlamakis H."/>
            <person name="Alm E.J."/>
            <person name="Xavier R.J."/>
        </authorList>
    </citation>
    <scope>NUCLEOTIDE SEQUENCE [LARGE SCALE GENOMIC DNA]</scope>
    <source>
        <strain evidence="9">bj_0095</strain>
        <strain evidence="5">Bj_0095</strain>
    </source>
</reference>
<gene>
    <name evidence="4" type="ORF">DW701_08835</name>
    <name evidence="5" type="ORF">EAJ03_15715</name>
    <name evidence="1" type="ORF">F2Z23_15905</name>
    <name evidence="2" type="ORF">HF841_03760</name>
    <name evidence="3" type="ORF">INE88_01866</name>
    <name evidence="6" type="ORF">NCTC11155_02529</name>
</gene>
<dbReference type="EMBL" id="QSLA01000008">
    <property type="protein sequence ID" value="RHF08951.1"/>
    <property type="molecule type" value="Genomic_DNA"/>
</dbReference>
<evidence type="ECO:0000313" key="3">
    <source>
        <dbReference type="EMBL" id="QUT45060.1"/>
    </source>
</evidence>
<dbReference type="Proteomes" id="UP000335496">
    <property type="component" value="Unassembled WGS sequence"/>
</dbReference>
<dbReference type="Proteomes" id="UP000291917">
    <property type="component" value="Unassembled WGS sequence"/>
</dbReference>
<dbReference type="AlphaFoldDB" id="A0A380Z7Z3"/>
<dbReference type="EMBL" id="JABAGL010000004">
    <property type="protein sequence ID" value="NME85145.1"/>
    <property type="molecule type" value="Genomic_DNA"/>
</dbReference>
<evidence type="ECO:0000313" key="6">
    <source>
        <dbReference type="EMBL" id="SUV43139.1"/>
    </source>
</evidence>
<dbReference type="Proteomes" id="UP000520291">
    <property type="component" value="Unassembled WGS sequence"/>
</dbReference>
<dbReference type="EMBL" id="CP072227">
    <property type="protein sequence ID" value="QUT45060.1"/>
    <property type="molecule type" value="Genomic_DNA"/>
</dbReference>
<dbReference type="EMBL" id="UFSX01000002">
    <property type="protein sequence ID" value="SUV43139.1"/>
    <property type="molecule type" value="Genomic_DNA"/>
</dbReference>
<reference evidence="6 7" key="1">
    <citation type="submission" date="2018-06" db="EMBL/GenBank/DDBJ databases">
        <authorList>
            <consortium name="Pathogen Informatics"/>
            <person name="Doyle S."/>
        </authorList>
    </citation>
    <scope>NUCLEOTIDE SEQUENCE [LARGE SCALE GENOMIC DNA]</scope>
    <source>
        <strain evidence="6 7">NCTC11155</strain>
    </source>
</reference>
<evidence type="ECO:0000313" key="9">
    <source>
        <dbReference type="Proteomes" id="UP000291917"/>
    </source>
</evidence>
<name>A0A380Z7Z3_9BACE</name>
<evidence type="ECO:0000313" key="7">
    <source>
        <dbReference type="Proteomes" id="UP000254424"/>
    </source>
</evidence>
<reference evidence="4 8" key="2">
    <citation type="submission" date="2018-08" db="EMBL/GenBank/DDBJ databases">
        <title>A genome reference for cultivated species of the human gut microbiota.</title>
        <authorList>
            <person name="Zou Y."/>
            <person name="Xue W."/>
            <person name="Luo G."/>
        </authorList>
    </citation>
    <scope>NUCLEOTIDE SEQUENCE [LARGE SCALE GENOMIC DNA]</scope>
    <source>
        <strain evidence="4 8">AM26-26AC</strain>
    </source>
</reference>
<dbReference type="Proteomes" id="UP000679226">
    <property type="component" value="Chromosome"/>
</dbReference>
<sequence length="225" mass="26768">MNPFTLRREMQKDIFDNIVPYLRRNYDSKIHRAIIKSHCLPMIFNPIHYFSKTTNNDWFIYYYAINKKFSKDAACIAASEVQTEEGTYVYEYIIAGEHNIYIFPPHFFSRYHSRFVKDTEISKQELINQYIKNSYLGIMRVSGLGQNTCAISFQDGYAIGDIISREEHIYIFKTFISKDLLRKDQMFAKAYDIIQEQKLLNYIVNLENPHEFLINQYGHFLDSKL</sequence>
<organism evidence="6 7">
    <name type="scientific">Bacteroides eggerthii</name>
    <dbReference type="NCBI Taxonomy" id="28111"/>
    <lineage>
        <taxon>Bacteria</taxon>
        <taxon>Pseudomonadati</taxon>
        <taxon>Bacteroidota</taxon>
        <taxon>Bacteroidia</taxon>
        <taxon>Bacteroidales</taxon>
        <taxon>Bacteroidaceae</taxon>
        <taxon>Bacteroides</taxon>
    </lineage>
</organism>
<dbReference type="EMBL" id="VVZX01000026">
    <property type="protein sequence ID" value="KAA5270895.1"/>
    <property type="molecule type" value="Genomic_DNA"/>
</dbReference>
<protein>
    <submittedName>
        <fullName evidence="6">Uncharacterized protein</fullName>
    </submittedName>
</protein>